<feature type="domain" description="RING-type" evidence="3">
    <location>
        <begin position="366"/>
        <end position="422"/>
    </location>
</feature>
<dbReference type="EMBL" id="FN648394">
    <property type="protein sequence ID" value="CBJ30819.1"/>
    <property type="molecule type" value="Genomic_DNA"/>
</dbReference>
<evidence type="ECO:0000313" key="4">
    <source>
        <dbReference type="EMBL" id="CBJ30819.1"/>
    </source>
</evidence>
<dbReference type="OrthoDB" id="8062037at2759"/>
<proteinExistence type="predicted"/>
<dbReference type="GO" id="GO:0008270">
    <property type="term" value="F:zinc ion binding"/>
    <property type="evidence" value="ECO:0007669"/>
    <property type="project" value="UniProtKB-KW"/>
</dbReference>
<dbReference type="InterPro" id="IPR013083">
    <property type="entry name" value="Znf_RING/FYVE/PHD"/>
</dbReference>
<keyword evidence="5" id="KW-1185">Reference proteome</keyword>
<dbReference type="OMA" id="WAHQQAR"/>
<evidence type="ECO:0000259" key="3">
    <source>
        <dbReference type="PROSITE" id="PS50089"/>
    </source>
</evidence>
<dbReference type="PANTHER" id="PTHR40237:SF1">
    <property type="entry name" value="LD44813P"/>
    <property type="match status" value="1"/>
</dbReference>
<protein>
    <recommendedName>
        <fullName evidence="3">RING-type domain-containing protein</fullName>
    </recommendedName>
</protein>
<evidence type="ECO:0000313" key="5">
    <source>
        <dbReference type="Proteomes" id="UP000002630"/>
    </source>
</evidence>
<reference evidence="4 5" key="1">
    <citation type="journal article" date="2010" name="Nature">
        <title>The Ectocarpus genome and the independent evolution of multicellularity in brown algae.</title>
        <authorList>
            <person name="Cock J.M."/>
            <person name="Sterck L."/>
            <person name="Rouze P."/>
            <person name="Scornet D."/>
            <person name="Allen A.E."/>
            <person name="Amoutzias G."/>
            <person name="Anthouard V."/>
            <person name="Artiguenave F."/>
            <person name="Aury J.M."/>
            <person name="Badger J.H."/>
            <person name="Beszteri B."/>
            <person name="Billiau K."/>
            <person name="Bonnet E."/>
            <person name="Bothwell J.H."/>
            <person name="Bowler C."/>
            <person name="Boyen C."/>
            <person name="Brownlee C."/>
            <person name="Carrano C.J."/>
            <person name="Charrier B."/>
            <person name="Cho G.Y."/>
            <person name="Coelho S.M."/>
            <person name="Collen J."/>
            <person name="Corre E."/>
            <person name="Da Silva C."/>
            <person name="Delage L."/>
            <person name="Delaroque N."/>
            <person name="Dittami S.M."/>
            <person name="Doulbeau S."/>
            <person name="Elias M."/>
            <person name="Farnham G."/>
            <person name="Gachon C.M."/>
            <person name="Gschloessl B."/>
            <person name="Heesch S."/>
            <person name="Jabbari K."/>
            <person name="Jubin C."/>
            <person name="Kawai H."/>
            <person name="Kimura K."/>
            <person name="Kloareg B."/>
            <person name="Kupper F.C."/>
            <person name="Lang D."/>
            <person name="Le Bail A."/>
            <person name="Leblanc C."/>
            <person name="Lerouge P."/>
            <person name="Lohr M."/>
            <person name="Lopez P.J."/>
            <person name="Martens C."/>
            <person name="Maumus F."/>
            <person name="Michel G."/>
            <person name="Miranda-Saavedra D."/>
            <person name="Morales J."/>
            <person name="Moreau H."/>
            <person name="Motomura T."/>
            <person name="Nagasato C."/>
            <person name="Napoli C.A."/>
            <person name="Nelson D.R."/>
            <person name="Nyvall-Collen P."/>
            <person name="Peters A.F."/>
            <person name="Pommier C."/>
            <person name="Potin P."/>
            <person name="Poulain J."/>
            <person name="Quesneville H."/>
            <person name="Read B."/>
            <person name="Rensing S.A."/>
            <person name="Ritter A."/>
            <person name="Rousvoal S."/>
            <person name="Samanta M."/>
            <person name="Samson G."/>
            <person name="Schroeder D.C."/>
            <person name="Segurens B."/>
            <person name="Strittmatter M."/>
            <person name="Tonon T."/>
            <person name="Tregear J.W."/>
            <person name="Valentin K."/>
            <person name="von Dassow P."/>
            <person name="Yamagishi T."/>
            <person name="Van de Peer Y."/>
            <person name="Wincker P."/>
        </authorList>
    </citation>
    <scope>NUCLEOTIDE SEQUENCE [LARGE SCALE GENOMIC DNA]</scope>
    <source>
        <strain evidence="5">Ec32 / CCAP1310/4</strain>
    </source>
</reference>
<dbReference type="InParanoid" id="D7FRM8"/>
<name>D7FRM8_ECTSI</name>
<organism evidence="4 5">
    <name type="scientific">Ectocarpus siliculosus</name>
    <name type="common">Brown alga</name>
    <name type="synonym">Conferva siliculosa</name>
    <dbReference type="NCBI Taxonomy" id="2880"/>
    <lineage>
        <taxon>Eukaryota</taxon>
        <taxon>Sar</taxon>
        <taxon>Stramenopiles</taxon>
        <taxon>Ochrophyta</taxon>
        <taxon>PX clade</taxon>
        <taxon>Phaeophyceae</taxon>
        <taxon>Ectocarpales</taxon>
        <taxon>Ectocarpaceae</taxon>
        <taxon>Ectocarpus</taxon>
    </lineage>
</organism>
<sequence>MASASAAAGAGAETTSRREYIMSELQQVRELFPAPMIQAANTSFVQVVVMRTPYAKIQARLQFPDDYPARSTSPILELTSASLPQPFLRKLIKSAEEAARACTPTAAKSEAVGGGETGKAVAALKVVVDAVNKNKFLPCWKELRQAATLVTSLGGGFRADEESGLVTIRVKSGRYTVVALIQVPDGYPMEGCGVELKSHNFPAHIARRHLVQGEEIVRRCLCGYSPELALQTSNPIKIPPGRGGKPAGSGNVRITSEHVRNLKHDVEFIKKAHDLRDVGEGKNKPNAKVAPPSTQERRAARRELKTLAKTEAVSEEEQAKKLAELELKEQEELLHSQLSDTSQPSLLPLVDFLVNVFGWRLPQETCVACDKRVMPEDPRHPSLRDPAHKERPTRVFCGHWFHYDCLRVWMTEPPFAKDCPRCGHRVYHPDWPQEPKQLEKAWANRQAKRREVGEVRDFFTVDARFQTGVGRGDDFGAFS</sequence>
<gene>
    <name evidence="4" type="ORF">Esi_0216_0040</name>
</gene>
<evidence type="ECO:0000256" key="2">
    <source>
        <dbReference type="SAM" id="MobiDB-lite"/>
    </source>
</evidence>
<evidence type="ECO:0000256" key="1">
    <source>
        <dbReference type="PROSITE-ProRule" id="PRU00175"/>
    </source>
</evidence>
<dbReference type="InterPro" id="IPR001841">
    <property type="entry name" value="Znf_RING"/>
</dbReference>
<feature type="region of interest" description="Disordered" evidence="2">
    <location>
        <begin position="276"/>
        <end position="301"/>
    </location>
</feature>
<dbReference type="eggNOG" id="ENOG502QQF2">
    <property type="taxonomic scope" value="Eukaryota"/>
</dbReference>
<dbReference type="EMBL" id="FN649751">
    <property type="protein sequence ID" value="CBJ30819.1"/>
    <property type="molecule type" value="Genomic_DNA"/>
</dbReference>
<accession>D7FRM8</accession>
<dbReference type="PANTHER" id="PTHR40237">
    <property type="entry name" value="LD44813P"/>
    <property type="match status" value="1"/>
</dbReference>
<dbReference type="SUPFAM" id="SSF57850">
    <property type="entry name" value="RING/U-box"/>
    <property type="match status" value="1"/>
</dbReference>
<dbReference type="PROSITE" id="PS50089">
    <property type="entry name" value="ZF_RING_2"/>
    <property type="match status" value="1"/>
</dbReference>
<dbReference type="Proteomes" id="UP000002630">
    <property type="component" value="Linkage Group LG26"/>
</dbReference>
<dbReference type="AlphaFoldDB" id="D7FRM8"/>
<keyword evidence="1" id="KW-0862">Zinc</keyword>
<keyword evidence="1" id="KW-0479">Metal-binding</keyword>
<keyword evidence="1" id="KW-0863">Zinc-finger</keyword>
<dbReference type="Gene3D" id="3.30.40.10">
    <property type="entry name" value="Zinc/RING finger domain, C3HC4 (zinc finger)"/>
    <property type="match status" value="1"/>
</dbReference>